<protein>
    <submittedName>
        <fullName evidence="2">Uncharacterized protein</fullName>
    </submittedName>
</protein>
<evidence type="ECO:0000313" key="1">
    <source>
        <dbReference type="Proteomes" id="UP000887578"/>
    </source>
</evidence>
<evidence type="ECO:0000313" key="2">
    <source>
        <dbReference type="WBParaSite" id="PDA_v2.g26573.t1"/>
    </source>
</evidence>
<organism evidence="1 2">
    <name type="scientific">Panagrolaimus davidi</name>
    <dbReference type="NCBI Taxonomy" id="227884"/>
    <lineage>
        <taxon>Eukaryota</taxon>
        <taxon>Metazoa</taxon>
        <taxon>Ecdysozoa</taxon>
        <taxon>Nematoda</taxon>
        <taxon>Chromadorea</taxon>
        <taxon>Rhabditida</taxon>
        <taxon>Tylenchina</taxon>
        <taxon>Panagrolaimomorpha</taxon>
        <taxon>Panagrolaimoidea</taxon>
        <taxon>Panagrolaimidae</taxon>
        <taxon>Panagrolaimus</taxon>
    </lineage>
</organism>
<sequence length="117" mass="13745">MLRAIDLSTIDEVSESSLSFLEETMQKCSEKKCECEKFQKVMAEYEKLHRERKELKKRSPTTDKASLVSFMEEEMQICFEQGCTCDQFESMIIEYNALVSYYICYSRICRPAEFVIG</sequence>
<dbReference type="WBParaSite" id="PDA_v2.g26573.t1">
    <property type="protein sequence ID" value="PDA_v2.g26573.t1"/>
    <property type="gene ID" value="PDA_v2.g26573"/>
</dbReference>
<reference evidence="2" key="1">
    <citation type="submission" date="2022-11" db="UniProtKB">
        <authorList>
            <consortium name="WormBaseParasite"/>
        </authorList>
    </citation>
    <scope>IDENTIFICATION</scope>
</reference>
<keyword evidence="1" id="KW-1185">Reference proteome</keyword>
<proteinExistence type="predicted"/>
<dbReference type="AlphaFoldDB" id="A0A914Q5G7"/>
<dbReference type="Proteomes" id="UP000887578">
    <property type="component" value="Unplaced"/>
</dbReference>
<accession>A0A914Q5G7</accession>
<name>A0A914Q5G7_9BILA</name>